<comment type="caution">
    <text evidence="6">The sequence shown here is derived from an EMBL/GenBank/DDBJ whole genome shotgun (WGS) entry which is preliminary data.</text>
</comment>
<keyword evidence="2" id="KW-0238">DNA-binding</keyword>
<keyword evidence="7" id="KW-1185">Reference proteome</keyword>
<dbReference type="InterPro" id="IPR046347">
    <property type="entry name" value="bZIP_sf"/>
</dbReference>
<dbReference type="InterPro" id="IPR000837">
    <property type="entry name" value="AP-1"/>
</dbReference>
<dbReference type="PANTHER" id="PTHR23351:SF24">
    <property type="entry name" value="ACTIVATING TRANSCRIPTION FACTOR 3-RELATED"/>
    <property type="match status" value="1"/>
</dbReference>
<accession>A0A3L5TWP8</accession>
<evidence type="ECO:0000259" key="5">
    <source>
        <dbReference type="PROSITE" id="PS50217"/>
    </source>
</evidence>
<dbReference type="Gene3D" id="1.20.5.170">
    <property type="match status" value="1"/>
</dbReference>
<dbReference type="AlphaFoldDB" id="A0A3L5TWP8"/>
<dbReference type="PANTHER" id="PTHR23351">
    <property type="entry name" value="FOS TRANSCRIPTION FACTOR-RELATED"/>
    <property type="match status" value="1"/>
</dbReference>
<sequence length="178" mass="21147">MIEVVIFIEKVSIFYKMLAIDNTNLQNVEEESWEDILKLENNNNTLLDATLLALKTGNLAPLIKEDLKYTIHSRRHKQGQEELKVEIPKEKIYELTVEEKIKIDRRREQNRQAAHRFREKKKSTSSLLFKKIQEQEADNMKKTNDVKELRAEKEQLQKMLFEHLLVCPNAKQCIRFQP</sequence>
<evidence type="ECO:0000256" key="2">
    <source>
        <dbReference type="ARBA" id="ARBA00023125"/>
    </source>
</evidence>
<dbReference type="SMART" id="SM00338">
    <property type="entry name" value="BRLZ"/>
    <property type="match status" value="1"/>
</dbReference>
<feature type="domain" description="BZIP" evidence="5">
    <location>
        <begin position="100"/>
        <end position="163"/>
    </location>
</feature>
<evidence type="ECO:0000256" key="1">
    <source>
        <dbReference type="ARBA" id="ARBA00023015"/>
    </source>
</evidence>
<evidence type="ECO:0000313" key="7">
    <source>
        <dbReference type="Proteomes" id="UP000266721"/>
    </source>
</evidence>
<evidence type="ECO:0000256" key="4">
    <source>
        <dbReference type="SAM" id="Coils"/>
    </source>
</evidence>
<name>A0A3L5TWP8_MYTGA</name>
<proteinExistence type="predicted"/>
<feature type="coiled-coil region" evidence="4">
    <location>
        <begin position="132"/>
        <end position="159"/>
    </location>
</feature>
<protein>
    <recommendedName>
        <fullName evidence="5">BZIP domain-containing protein</fullName>
    </recommendedName>
</protein>
<evidence type="ECO:0000256" key="3">
    <source>
        <dbReference type="ARBA" id="ARBA00023163"/>
    </source>
</evidence>
<keyword evidence="3" id="KW-0804">Transcription</keyword>
<dbReference type="PROSITE" id="PS50217">
    <property type="entry name" value="BZIP"/>
    <property type="match status" value="1"/>
</dbReference>
<dbReference type="Proteomes" id="UP000266721">
    <property type="component" value="Unassembled WGS sequence"/>
</dbReference>
<gene>
    <name evidence="6" type="ORF">AM593_03147</name>
</gene>
<organism evidence="6 7">
    <name type="scientific">Mytilus galloprovincialis</name>
    <name type="common">Mediterranean mussel</name>
    <dbReference type="NCBI Taxonomy" id="29158"/>
    <lineage>
        <taxon>Eukaryota</taxon>
        <taxon>Metazoa</taxon>
        <taxon>Spiralia</taxon>
        <taxon>Lophotrochozoa</taxon>
        <taxon>Mollusca</taxon>
        <taxon>Bivalvia</taxon>
        <taxon>Autobranchia</taxon>
        <taxon>Pteriomorphia</taxon>
        <taxon>Mytilida</taxon>
        <taxon>Mytiloidea</taxon>
        <taxon>Mytilidae</taxon>
        <taxon>Mytilinae</taxon>
        <taxon>Mytilus</taxon>
    </lineage>
</organism>
<dbReference type="EMBL" id="KV581475">
    <property type="protein sequence ID" value="OPL33805.1"/>
    <property type="molecule type" value="Genomic_DNA"/>
</dbReference>
<dbReference type="PROSITE" id="PS00036">
    <property type="entry name" value="BZIP_BASIC"/>
    <property type="match status" value="1"/>
</dbReference>
<keyword evidence="1" id="KW-0805">Transcription regulation</keyword>
<dbReference type="GO" id="GO:0000981">
    <property type="term" value="F:DNA-binding transcription factor activity, RNA polymerase II-specific"/>
    <property type="evidence" value="ECO:0007669"/>
    <property type="project" value="TreeGrafter"/>
</dbReference>
<evidence type="ECO:0000313" key="6">
    <source>
        <dbReference type="EMBL" id="OPL33805.1"/>
    </source>
</evidence>
<reference evidence="6 7" key="1">
    <citation type="journal article" date="2016" name="PLoS ONE">
        <title>A First Insight into the Genome of the Filter-Feeder Mussel Mytilus galloprovincialis.</title>
        <authorList>
            <person name="Murgarella M."/>
            <person name="Puiu D."/>
            <person name="Novoa B."/>
            <person name="Figueras A."/>
            <person name="Posada D."/>
            <person name="Canchaya C."/>
        </authorList>
    </citation>
    <scope>NUCLEOTIDE SEQUENCE [LARGE SCALE GENOMIC DNA]</scope>
    <source>
        <tissue evidence="6">Muscle</tissue>
    </source>
</reference>
<dbReference type="GO" id="GO:0005634">
    <property type="term" value="C:nucleus"/>
    <property type="evidence" value="ECO:0007669"/>
    <property type="project" value="TreeGrafter"/>
</dbReference>
<keyword evidence="4" id="KW-0175">Coiled coil</keyword>
<feature type="non-terminal residue" evidence="6">
    <location>
        <position position="1"/>
    </location>
</feature>
<dbReference type="InterPro" id="IPR004827">
    <property type="entry name" value="bZIP"/>
</dbReference>
<dbReference type="SUPFAM" id="SSF57959">
    <property type="entry name" value="Leucine zipper domain"/>
    <property type="match status" value="1"/>
</dbReference>
<dbReference type="GO" id="GO:0000978">
    <property type="term" value="F:RNA polymerase II cis-regulatory region sequence-specific DNA binding"/>
    <property type="evidence" value="ECO:0007669"/>
    <property type="project" value="TreeGrafter"/>
</dbReference>